<dbReference type="InterPro" id="IPR014145">
    <property type="entry name" value="LigD_pol_dom"/>
</dbReference>
<dbReference type="EMBL" id="JAGIKX010000017">
    <property type="protein sequence ID" value="MBP2257960.1"/>
    <property type="molecule type" value="Genomic_DNA"/>
</dbReference>
<keyword evidence="6" id="KW-0540">Nuclease</keyword>
<evidence type="ECO:0000256" key="16">
    <source>
        <dbReference type="ARBA" id="ARBA00023204"/>
    </source>
</evidence>
<dbReference type="NCBIfam" id="TIGR02778">
    <property type="entry name" value="ligD_pol"/>
    <property type="match status" value="1"/>
</dbReference>
<protein>
    <recommendedName>
        <fullName evidence="2">DNA ligase (ATP)</fullName>
        <ecNumber evidence="2">6.5.1.1</ecNumber>
    </recommendedName>
    <alternativeName>
        <fullName evidence="19">NHEJ DNA polymerase</fullName>
    </alternativeName>
</protein>
<dbReference type="NCBIfam" id="NF007211">
    <property type="entry name" value="PRK09633.1"/>
    <property type="match status" value="1"/>
</dbReference>
<feature type="domain" description="ATP-dependent DNA ligase family profile" evidence="23">
    <location>
        <begin position="106"/>
        <end position="264"/>
    </location>
</feature>
<evidence type="ECO:0000256" key="15">
    <source>
        <dbReference type="ARBA" id="ARBA00023172"/>
    </source>
</evidence>
<comment type="catalytic activity">
    <reaction evidence="20">
        <text>ATP + (deoxyribonucleotide)n-3'-hydroxyl + 5'-phospho-(deoxyribonucleotide)m = (deoxyribonucleotide)n+m + AMP + diphosphate.</text>
        <dbReference type="EC" id="6.5.1.1"/>
    </reaction>
</comment>
<comment type="cofactor">
    <cofactor evidence="1">
        <name>Mn(2+)</name>
        <dbReference type="ChEBI" id="CHEBI:29035"/>
    </cofactor>
</comment>
<dbReference type="InterPro" id="IPR052171">
    <property type="entry name" value="NHEJ_LigD"/>
</dbReference>
<dbReference type="SUPFAM" id="SSF56091">
    <property type="entry name" value="DNA ligase/mRNA capping enzyme, catalytic domain"/>
    <property type="match status" value="1"/>
</dbReference>
<keyword evidence="18" id="KW-0511">Multifunctional enzyme</keyword>
<reference evidence="24 25" key="1">
    <citation type="submission" date="2021-03" db="EMBL/GenBank/DDBJ databases">
        <title>Genomic Encyclopedia of Type Strains, Phase IV (KMG-IV): sequencing the most valuable type-strain genomes for metagenomic binning, comparative biology and taxonomic classification.</title>
        <authorList>
            <person name="Goeker M."/>
        </authorList>
    </citation>
    <scope>NUCLEOTIDE SEQUENCE [LARGE SCALE GENOMIC DNA]</scope>
    <source>
        <strain evidence="24 25">DSM 25790</strain>
    </source>
</reference>
<dbReference type="Pfam" id="PF21686">
    <property type="entry name" value="LigD_Prim-Pol"/>
    <property type="match status" value="1"/>
</dbReference>
<evidence type="ECO:0000256" key="19">
    <source>
        <dbReference type="ARBA" id="ARBA00029943"/>
    </source>
</evidence>
<dbReference type="CDD" id="cd07906">
    <property type="entry name" value="Adenylation_DNA_ligase_LigD_LigC"/>
    <property type="match status" value="1"/>
</dbReference>
<keyword evidence="10" id="KW-0378">Hydrolase</keyword>
<keyword evidence="13" id="KW-0239">DNA-directed DNA polymerase</keyword>
<evidence type="ECO:0000256" key="13">
    <source>
        <dbReference type="ARBA" id="ARBA00022932"/>
    </source>
</evidence>
<keyword evidence="14" id="KW-0238">DNA-binding</keyword>
<keyword evidence="5" id="KW-0548">Nucleotidyltransferase</keyword>
<comment type="caution">
    <text evidence="24">The sequence shown here is derived from an EMBL/GenBank/DDBJ whole genome shotgun (WGS) entry which is preliminary data.</text>
</comment>
<evidence type="ECO:0000256" key="8">
    <source>
        <dbReference type="ARBA" id="ARBA00022741"/>
    </source>
</evidence>
<evidence type="ECO:0000256" key="12">
    <source>
        <dbReference type="ARBA" id="ARBA00022840"/>
    </source>
</evidence>
<name>A0ABS4SAD0_9BACI</name>
<keyword evidence="15" id="KW-0233">DNA recombination</keyword>
<keyword evidence="8" id="KW-0547">Nucleotide-binding</keyword>
<evidence type="ECO:0000256" key="14">
    <source>
        <dbReference type="ARBA" id="ARBA00023125"/>
    </source>
</evidence>
<dbReference type="Gene3D" id="3.90.920.10">
    <property type="entry name" value="DNA primase, PRIM domain"/>
    <property type="match status" value="1"/>
</dbReference>
<dbReference type="InterPro" id="IPR014143">
    <property type="entry name" value="NHEJ_ligase_prk"/>
</dbReference>
<evidence type="ECO:0000256" key="20">
    <source>
        <dbReference type="ARBA" id="ARBA00034003"/>
    </source>
</evidence>
<evidence type="ECO:0000256" key="4">
    <source>
        <dbReference type="ARBA" id="ARBA00022679"/>
    </source>
</evidence>
<keyword evidence="9" id="KW-0227">DNA damage</keyword>
<organism evidence="24 25">
    <name type="scientific">Virgibacillus alimentarius</name>
    <dbReference type="NCBI Taxonomy" id="698769"/>
    <lineage>
        <taxon>Bacteria</taxon>
        <taxon>Bacillati</taxon>
        <taxon>Bacillota</taxon>
        <taxon>Bacilli</taxon>
        <taxon>Bacillales</taxon>
        <taxon>Bacillaceae</taxon>
        <taxon>Virgibacillus</taxon>
    </lineage>
</organism>
<gene>
    <name evidence="24" type="ORF">J2Z81_001930</name>
</gene>
<dbReference type="PROSITE" id="PS50160">
    <property type="entry name" value="DNA_LIGASE_A3"/>
    <property type="match status" value="1"/>
</dbReference>
<dbReference type="Proteomes" id="UP001519294">
    <property type="component" value="Unassembled WGS sequence"/>
</dbReference>
<dbReference type="PANTHER" id="PTHR42705">
    <property type="entry name" value="BIFUNCTIONAL NON-HOMOLOGOUS END JOINING PROTEIN LIGD"/>
    <property type="match status" value="1"/>
</dbReference>
<evidence type="ECO:0000256" key="6">
    <source>
        <dbReference type="ARBA" id="ARBA00022722"/>
    </source>
</evidence>
<evidence type="ECO:0000313" key="25">
    <source>
        <dbReference type="Proteomes" id="UP001519294"/>
    </source>
</evidence>
<evidence type="ECO:0000259" key="23">
    <source>
        <dbReference type="PROSITE" id="PS50160"/>
    </source>
</evidence>
<keyword evidence="25" id="KW-1185">Reference proteome</keyword>
<sequence length="603" mass="69831">MDVMKPIPSEDIPMGADWLYEVKYDGFRCVIHWEKEKITLTSRNNKSLTEKFPEIVSFFQGQQSFINDLLPLHLDGELVILNNSYQANFSLIQKRGRLKNQTSIKKEASNRPARFLAFDLLMQRGKSEKKTPYYKRKKMLQKLFEKMKTENISNKPADFVEAHANPHQLQEMIFHYKGEGIVAKRKSSTYLSGKKHQDWFKIKNWRVIHGFLTQLHTKNDYFTVNVYEQEAILEIGKCKHGLSKETAATLKQLFLTQGEKQGEMYTLPPAICTSVRTLDLYKEEIREPEFLEVLPDLSPKSCTTSQLHLDMAMMPKEVEATNTDKLFWAHKNLTKGDFLVYMREISPYMLPFLKSKALTLIRCPDGALEEHFFQKHLPPYAPSFIESFKEGDETFMVCNDLSSLMWFANHGAIEYHIPFQNMKQMHPVEIVFDLDPPGREKFDLAIQAAQIIKQLLNDLELITFVKTSGNKGLQIHIPIEEGSMTYEETAIFTQAIALTLEKEYPQLYTTERMKNKRKGRLYIDYLQHGKDKTLIAPYSVRKTVDATVAAPLFWDEVKHGLTPDSFTLNNVVDRVQTCGCPFANYFSAGKKQRLDKMLELVKK</sequence>
<evidence type="ECO:0000256" key="22">
    <source>
        <dbReference type="ARBA" id="ARBA00049990"/>
    </source>
</evidence>
<keyword evidence="3 24" id="KW-0436">Ligase</keyword>
<accession>A0ABS4SAD0</accession>
<evidence type="ECO:0000256" key="7">
    <source>
        <dbReference type="ARBA" id="ARBA00022723"/>
    </source>
</evidence>
<dbReference type="Gene3D" id="3.30.470.30">
    <property type="entry name" value="DNA ligase/mRNA capping enzyme"/>
    <property type="match status" value="1"/>
</dbReference>
<dbReference type="NCBIfam" id="TIGR02776">
    <property type="entry name" value="NHEJ_ligase_prk"/>
    <property type="match status" value="1"/>
</dbReference>
<keyword evidence="11" id="KW-0269">Exonuclease</keyword>
<evidence type="ECO:0000256" key="3">
    <source>
        <dbReference type="ARBA" id="ARBA00022598"/>
    </source>
</evidence>
<evidence type="ECO:0000256" key="5">
    <source>
        <dbReference type="ARBA" id="ARBA00022695"/>
    </source>
</evidence>
<evidence type="ECO:0000256" key="17">
    <source>
        <dbReference type="ARBA" id="ARBA00023211"/>
    </source>
</evidence>
<dbReference type="EC" id="6.5.1.1" evidence="2"/>
<keyword evidence="4" id="KW-0808">Transferase</keyword>
<evidence type="ECO:0000256" key="1">
    <source>
        <dbReference type="ARBA" id="ARBA00001936"/>
    </source>
</evidence>
<keyword evidence="17" id="KW-0464">Manganese</keyword>
<comment type="similarity">
    <text evidence="22">In the N-terminal section; belongs to the LigD polymerase family.</text>
</comment>
<evidence type="ECO:0000256" key="11">
    <source>
        <dbReference type="ARBA" id="ARBA00022839"/>
    </source>
</evidence>
<dbReference type="InterPro" id="IPR016059">
    <property type="entry name" value="DNA_ligase_ATP-dep_CS"/>
</dbReference>
<dbReference type="InterPro" id="IPR012310">
    <property type="entry name" value="DNA_ligase_ATP-dep_cent"/>
</dbReference>
<dbReference type="GO" id="GO:0003910">
    <property type="term" value="F:DNA ligase (ATP) activity"/>
    <property type="evidence" value="ECO:0007669"/>
    <property type="project" value="UniProtKB-EC"/>
</dbReference>
<evidence type="ECO:0000256" key="21">
    <source>
        <dbReference type="ARBA" id="ARBA00049981"/>
    </source>
</evidence>
<evidence type="ECO:0000256" key="9">
    <source>
        <dbReference type="ARBA" id="ARBA00022763"/>
    </source>
</evidence>
<keyword evidence="12" id="KW-0067">ATP-binding</keyword>
<evidence type="ECO:0000256" key="10">
    <source>
        <dbReference type="ARBA" id="ARBA00022801"/>
    </source>
</evidence>
<dbReference type="PROSITE" id="PS00697">
    <property type="entry name" value="DNA_LIGASE_A1"/>
    <property type="match status" value="1"/>
</dbReference>
<dbReference type="InterPro" id="IPR014146">
    <property type="entry name" value="LigD_ligase_dom"/>
</dbReference>
<keyword evidence="7" id="KW-0479">Metal-binding</keyword>
<dbReference type="PANTHER" id="PTHR42705:SF2">
    <property type="entry name" value="BIFUNCTIONAL NON-HOMOLOGOUS END JOINING PROTEIN LIGD"/>
    <property type="match status" value="1"/>
</dbReference>
<dbReference type="NCBIfam" id="TIGR02779">
    <property type="entry name" value="NHEJ_ligase_lig"/>
    <property type="match status" value="1"/>
</dbReference>
<keyword evidence="16" id="KW-0234">DNA repair</keyword>
<dbReference type="Pfam" id="PF01068">
    <property type="entry name" value="DNA_ligase_A_M"/>
    <property type="match status" value="1"/>
</dbReference>
<evidence type="ECO:0000256" key="18">
    <source>
        <dbReference type="ARBA" id="ARBA00023268"/>
    </source>
</evidence>
<evidence type="ECO:0000256" key="2">
    <source>
        <dbReference type="ARBA" id="ARBA00012727"/>
    </source>
</evidence>
<proteinExistence type="inferred from homology"/>
<evidence type="ECO:0000313" key="24">
    <source>
        <dbReference type="EMBL" id="MBP2257960.1"/>
    </source>
</evidence>
<comment type="similarity">
    <text evidence="21">In the C-terminal section; belongs to the ATP-dependent DNA ligase family.</text>
</comment>